<dbReference type="AlphaFoldDB" id="A0A1J4KN93"/>
<dbReference type="InterPro" id="IPR018845">
    <property type="entry name" value="Initiator-bd"/>
</dbReference>
<feature type="domain" description="Initiator binding" evidence="1">
    <location>
        <begin position="20"/>
        <end position="143"/>
    </location>
</feature>
<dbReference type="VEuPathDB" id="TrichDB:TRFO_03596"/>
<evidence type="ECO:0000313" key="2">
    <source>
        <dbReference type="EMBL" id="OHT12586.1"/>
    </source>
</evidence>
<dbReference type="RefSeq" id="XP_068365722.1">
    <property type="nucleotide sequence ID" value="XM_068491401.1"/>
</dbReference>
<accession>A0A1J4KN93</accession>
<gene>
    <name evidence="2" type="ORF">TRFO_03596</name>
</gene>
<proteinExistence type="predicted"/>
<reference evidence="2" key="1">
    <citation type="submission" date="2016-10" db="EMBL/GenBank/DDBJ databases">
        <authorList>
            <person name="Benchimol M."/>
            <person name="Almeida L.G."/>
            <person name="Vasconcelos A.T."/>
            <person name="Perreira-Neves A."/>
            <person name="Rosa I.A."/>
            <person name="Tasca T."/>
            <person name="Bogo M.R."/>
            <person name="de Souza W."/>
        </authorList>
    </citation>
    <scope>NUCLEOTIDE SEQUENCE [LARGE SCALE GENOMIC DNA]</scope>
    <source>
        <strain evidence="2">K</strain>
    </source>
</reference>
<comment type="caution">
    <text evidence="2">The sequence shown here is derived from an EMBL/GenBank/DDBJ whole genome shotgun (WGS) entry which is preliminary data.</text>
</comment>
<dbReference type="Proteomes" id="UP000179807">
    <property type="component" value="Unassembled WGS sequence"/>
</dbReference>
<dbReference type="EMBL" id="MLAK01000560">
    <property type="protein sequence ID" value="OHT12586.1"/>
    <property type="molecule type" value="Genomic_DNA"/>
</dbReference>
<name>A0A1J4KN93_9EUKA</name>
<dbReference type="Pfam" id="PF10416">
    <property type="entry name" value="IBD"/>
    <property type="match status" value="1"/>
</dbReference>
<protein>
    <recommendedName>
        <fullName evidence="1">Initiator binding domain-containing protein</fullName>
    </recommendedName>
</protein>
<evidence type="ECO:0000259" key="1">
    <source>
        <dbReference type="Pfam" id="PF10416"/>
    </source>
</evidence>
<evidence type="ECO:0000313" key="3">
    <source>
        <dbReference type="Proteomes" id="UP000179807"/>
    </source>
</evidence>
<sequence>MKLNLARDIPDPSFSLSRADAIEYAKIQESFIHSQNARVRDRRGNSFKNELDTIIRFVDSRPEDRELRALATGLVRTGSYLCVNSQRLKNFVHRCKSSINNGFQQLGFDSVKSRSRSNACLAAALPSIANQSNLGRQWTVRCIEKYNLQPQPTDQSLLPQSFSIERPKSVVPVIRTPLPIPILSSKNPLPVPKIDQLRSNRPISPTFNIPLINNHASIGISENNSKSISTSSTSYNIDCNNENNIFGNYFMNNNNSMGESSIANSINNNMNTNPFFMDINMNEENINDFFPSWDINGGEQDMQMITENPNIDMHPFDETLISSFQEPENEIFPDESLVLRI</sequence>
<dbReference type="GeneID" id="94826105"/>
<keyword evidence="3" id="KW-1185">Reference proteome</keyword>
<organism evidence="2 3">
    <name type="scientific">Tritrichomonas foetus</name>
    <dbReference type="NCBI Taxonomy" id="1144522"/>
    <lineage>
        <taxon>Eukaryota</taxon>
        <taxon>Metamonada</taxon>
        <taxon>Parabasalia</taxon>
        <taxon>Tritrichomonadida</taxon>
        <taxon>Tritrichomonadidae</taxon>
        <taxon>Tritrichomonas</taxon>
    </lineage>
</organism>
<dbReference type="OrthoDB" id="10599056at2759"/>